<dbReference type="InterPro" id="IPR029058">
    <property type="entry name" value="AB_hydrolase_fold"/>
</dbReference>
<dbReference type="Proteomes" id="UP000019373">
    <property type="component" value="Unassembled WGS sequence"/>
</dbReference>
<proteinExistence type="predicted"/>
<dbReference type="eggNOG" id="ENOG502QSYI">
    <property type="taxonomic scope" value="Eukaryota"/>
</dbReference>
<dbReference type="InterPro" id="IPR018712">
    <property type="entry name" value="Tle1-like_cat"/>
</dbReference>
<dbReference type="Pfam" id="PF09994">
    <property type="entry name" value="T6SS_Tle1-like_cat"/>
    <property type="match status" value="1"/>
</dbReference>
<organism evidence="2 3">
    <name type="scientific">Endocarpon pusillum (strain Z07020 / HMAS-L-300199)</name>
    <name type="common">Lichen-forming fungus</name>
    <dbReference type="NCBI Taxonomy" id="1263415"/>
    <lineage>
        <taxon>Eukaryota</taxon>
        <taxon>Fungi</taxon>
        <taxon>Dikarya</taxon>
        <taxon>Ascomycota</taxon>
        <taxon>Pezizomycotina</taxon>
        <taxon>Eurotiomycetes</taxon>
        <taxon>Chaetothyriomycetidae</taxon>
        <taxon>Verrucariales</taxon>
        <taxon>Verrucariaceae</taxon>
        <taxon>Endocarpon</taxon>
    </lineage>
</organism>
<feature type="domain" description="T6SS Phospholipase effector Tle1-like catalytic" evidence="1">
    <location>
        <begin position="63"/>
        <end position="371"/>
    </location>
</feature>
<evidence type="ECO:0000313" key="3">
    <source>
        <dbReference type="Proteomes" id="UP000019373"/>
    </source>
</evidence>
<keyword evidence="3" id="KW-1185">Reference proteome</keyword>
<dbReference type="EMBL" id="KE720780">
    <property type="protein sequence ID" value="ERF76031.1"/>
    <property type="molecule type" value="Genomic_DNA"/>
</dbReference>
<dbReference type="AlphaFoldDB" id="U1GVE9"/>
<dbReference type="SUPFAM" id="SSF53474">
    <property type="entry name" value="alpha/beta-Hydrolases"/>
    <property type="match status" value="1"/>
</dbReference>
<name>U1GVE9_ENDPU</name>
<dbReference type="OrthoDB" id="3057168at2759"/>
<dbReference type="RefSeq" id="XP_007786497.1">
    <property type="nucleotide sequence ID" value="XM_007788307.1"/>
</dbReference>
<gene>
    <name evidence="2" type="ORF">EPUS_01364</name>
</gene>
<sequence length="542" mass="61071">MRGLANVNSIQSALTKSVLSSRSSRSLPLLQGILTTGGVAHLSVGATAMGTPQDSDKTPKIRKRIIVACDGTWQDADSDSERVHPIWKFWRRERYLMPASNVARLCRCISKEGVDEQGRPVPQLVFYQAGVGTSFMQRLSGGLTGRGITSNIRDAYSFICNNYEDGDEIFLFGFSRGAFTVRSLSSLLRTIGILNASGLAHFYSISQDWKHQNDDIWRLIKTPFADVPWGSTKDRRPSPRTVAGQENAYVQKLKELDLLRSDQAPIGIKACGVWDTVGSLGIPQVWFLPQRDSKMYAFVDTNIESNIEYAFQALALDERRGPFTPTIWAAPTNSPKELKQCWFRGVHCDVGGGGYRDQELANLSLAWMITQLESKSLMQFNHDTFWKLMEISARDQTKKITGSSPMPELKEWGLGQIHDSMLWYYRLLTKPRIREPRSFTQRQLNPPWWKQLLSFFSQKPGQPLENTQECIHSSVSTRWTVADTPCDALRNWSYDRRVRAWEGPGGKSIPEDKLDGLELELAKRWGSIVAEANTRAALGGQD</sequence>
<dbReference type="PANTHER" id="PTHR33840:SF1">
    <property type="entry name" value="TLE1 PHOSPHOLIPASE DOMAIN-CONTAINING PROTEIN"/>
    <property type="match status" value="1"/>
</dbReference>
<accession>U1GVE9</accession>
<dbReference type="OMA" id="MWEFEIG"/>
<dbReference type="GeneID" id="19236421"/>
<dbReference type="PANTHER" id="PTHR33840">
    <property type="match status" value="1"/>
</dbReference>
<evidence type="ECO:0000259" key="1">
    <source>
        <dbReference type="Pfam" id="PF09994"/>
    </source>
</evidence>
<reference evidence="3" key="1">
    <citation type="journal article" date="2014" name="BMC Genomics">
        <title>Genome characteristics reveal the impact of lichenization on lichen-forming fungus Endocarpon pusillum Hedwig (Verrucariales, Ascomycota).</title>
        <authorList>
            <person name="Wang Y.-Y."/>
            <person name="Liu B."/>
            <person name="Zhang X.-Y."/>
            <person name="Zhou Q.-M."/>
            <person name="Zhang T."/>
            <person name="Li H."/>
            <person name="Yu Y.-F."/>
            <person name="Zhang X.-L."/>
            <person name="Hao X.-Y."/>
            <person name="Wang M."/>
            <person name="Wang L."/>
            <person name="Wei J.-C."/>
        </authorList>
    </citation>
    <scope>NUCLEOTIDE SEQUENCE [LARGE SCALE GENOMIC DNA]</scope>
    <source>
        <strain evidence="3">Z07020 / HMAS-L-300199</strain>
    </source>
</reference>
<evidence type="ECO:0000313" key="2">
    <source>
        <dbReference type="EMBL" id="ERF76031.1"/>
    </source>
</evidence>
<dbReference type="HOGENOM" id="CLU_005049_1_2_1"/>
<protein>
    <recommendedName>
        <fullName evidence="1">T6SS Phospholipase effector Tle1-like catalytic domain-containing protein</fullName>
    </recommendedName>
</protein>